<name>C6BVX2_MARSD</name>
<dbReference type="InterPro" id="IPR019289">
    <property type="entry name" value="Phage_tail_E/E"/>
</dbReference>
<dbReference type="KEGG" id="dsa:Desal_2115"/>
<dbReference type="AlphaFoldDB" id="C6BVX2"/>
<dbReference type="HOGENOM" id="CLU_161312_1_1_7"/>
<dbReference type="eggNOG" id="ENOG50339KB">
    <property type="taxonomic scope" value="Bacteria"/>
</dbReference>
<dbReference type="EMBL" id="CP001649">
    <property type="protein sequence ID" value="ACS80175.1"/>
    <property type="molecule type" value="Genomic_DNA"/>
</dbReference>
<reference evidence="1 2" key="1">
    <citation type="submission" date="2009-06" db="EMBL/GenBank/DDBJ databases">
        <title>Complete sequence of Desulfovibrio salexigens DSM 2638.</title>
        <authorList>
            <consortium name="US DOE Joint Genome Institute"/>
            <person name="Lucas S."/>
            <person name="Copeland A."/>
            <person name="Lapidus A."/>
            <person name="Glavina del Rio T."/>
            <person name="Tice H."/>
            <person name="Bruce D."/>
            <person name="Goodwin L."/>
            <person name="Pitluck S."/>
            <person name="Munk A.C."/>
            <person name="Brettin T."/>
            <person name="Detter J.C."/>
            <person name="Han C."/>
            <person name="Tapia R."/>
            <person name="Larimer F."/>
            <person name="Land M."/>
            <person name="Hauser L."/>
            <person name="Kyrpides N."/>
            <person name="Anderson I."/>
            <person name="Wall J.D."/>
            <person name="Arkin A.P."/>
            <person name="Dehal P."/>
            <person name="Chivian D."/>
            <person name="Giles B."/>
            <person name="Hazen T.C."/>
        </authorList>
    </citation>
    <scope>NUCLEOTIDE SEQUENCE [LARGE SCALE GENOMIC DNA]</scope>
    <source>
        <strain evidence="2">ATCC 14822 / DSM 2638 / NCIMB 8403 / VKM B-1763</strain>
    </source>
</reference>
<proteinExistence type="predicted"/>
<dbReference type="RefSeq" id="WP_015851991.1">
    <property type="nucleotide sequence ID" value="NC_012881.1"/>
</dbReference>
<accession>C6BVX2</accession>
<dbReference type="Proteomes" id="UP000002601">
    <property type="component" value="Chromosome"/>
</dbReference>
<organism evidence="1 2">
    <name type="scientific">Maridesulfovibrio salexigens (strain ATCC 14822 / DSM 2638 / NCIMB 8403 / VKM B-1763)</name>
    <name type="common">Desulfovibrio salexigens</name>
    <dbReference type="NCBI Taxonomy" id="526222"/>
    <lineage>
        <taxon>Bacteria</taxon>
        <taxon>Pseudomonadati</taxon>
        <taxon>Thermodesulfobacteriota</taxon>
        <taxon>Desulfovibrionia</taxon>
        <taxon>Desulfovibrionales</taxon>
        <taxon>Desulfovibrionaceae</taxon>
        <taxon>Maridesulfovibrio</taxon>
    </lineage>
</organism>
<dbReference type="STRING" id="526222.Desal_2115"/>
<sequence length="79" mass="9120">MATITLEYPVESKGTEIKTLEMRRPKVRDQVASKKSSKSDEDIEVNLFANLCEVSPEIIMDLDMKDYKSLQKEYKSFLS</sequence>
<evidence type="ECO:0008006" key="3">
    <source>
        <dbReference type="Google" id="ProtNLM"/>
    </source>
</evidence>
<dbReference type="OrthoDB" id="5459933at2"/>
<evidence type="ECO:0000313" key="2">
    <source>
        <dbReference type="Proteomes" id="UP000002601"/>
    </source>
</evidence>
<keyword evidence="2" id="KW-1185">Reference proteome</keyword>
<gene>
    <name evidence="1" type="ordered locus">Desal_2115</name>
</gene>
<evidence type="ECO:0000313" key="1">
    <source>
        <dbReference type="EMBL" id="ACS80175.1"/>
    </source>
</evidence>
<protein>
    <recommendedName>
        <fullName evidence="3">Phage tail assembly chaperone protein, E, or 41 or 14</fullName>
    </recommendedName>
</protein>
<dbReference type="Pfam" id="PF10109">
    <property type="entry name" value="Phage_TAC_7"/>
    <property type="match status" value="1"/>
</dbReference>